<keyword evidence="2" id="KW-0808">Transferase</keyword>
<dbReference type="InterPro" id="IPR017508">
    <property type="entry name" value="HipA_N1"/>
</dbReference>
<dbReference type="InterPro" id="IPR012893">
    <property type="entry name" value="HipA-like_C"/>
</dbReference>
<evidence type="ECO:0000313" key="7">
    <source>
        <dbReference type="Proteomes" id="UP000256845"/>
    </source>
</evidence>
<sequence length="431" mass="48582">MGRRRIHRPLNVFQNNRHVGRLEMLPNGATSFEYDRAWLDRENAFPISLSLPLQHRKFTGRTVRAVFENLLPDNERILTRIAERVGAGGLDPYHLLSRIGRDCVGALQFLPDGEDPGPLRPPQGEAVSEEDVARMIRDLALRPLGMGPDEQFRISVAGAQEKTSLLKMDGKWYRPLGASPTTHILKPPIGRWDNGIDLSHSVENEHFCLTVLGKLGLPVAKTEIQFFEDQKVLSVERFDRKYRGDGTLMRLPQEDCCQALETPPTNKYQVDGGPGVPEIMELLKGGDEPEGDRAAFFRAILLFWLMGATDGHAKNFSIFLMPGGRYHLTPLYDVISVQPTFDRGEIERRHFRMAMRYGENNHYRMDEIVGRHLIQTGESAGLGRLAASILEEVKDRFAGAVDAAMNEMPKGFPEEIHRSIRRGALVRLQTA</sequence>
<dbReference type="GO" id="GO:0004674">
    <property type="term" value="F:protein serine/threonine kinase activity"/>
    <property type="evidence" value="ECO:0007669"/>
    <property type="project" value="TreeGrafter"/>
</dbReference>
<evidence type="ECO:0000256" key="2">
    <source>
        <dbReference type="ARBA" id="ARBA00022679"/>
    </source>
</evidence>
<reference evidence="6 7" key="1">
    <citation type="submission" date="2018-07" db="EMBL/GenBank/DDBJ databases">
        <title>Genomic Encyclopedia of Type Strains, Phase III (KMG-III): the genomes of soil and plant-associated and newly described type strains.</title>
        <authorList>
            <person name="Whitman W."/>
        </authorList>
    </citation>
    <scope>NUCLEOTIDE SEQUENCE [LARGE SCALE GENOMIC DNA]</scope>
    <source>
        <strain evidence="6 7">CECT 8488</strain>
    </source>
</reference>
<dbReference type="AlphaFoldDB" id="A0A3D9HRL3"/>
<keyword evidence="7" id="KW-1185">Reference proteome</keyword>
<evidence type="ECO:0000259" key="5">
    <source>
        <dbReference type="Pfam" id="PF13657"/>
    </source>
</evidence>
<dbReference type="PANTHER" id="PTHR37419">
    <property type="entry name" value="SERINE/THREONINE-PROTEIN KINASE TOXIN HIPA"/>
    <property type="match status" value="1"/>
</dbReference>
<evidence type="ECO:0000313" key="6">
    <source>
        <dbReference type="EMBL" id="RED52153.1"/>
    </source>
</evidence>
<evidence type="ECO:0000256" key="1">
    <source>
        <dbReference type="ARBA" id="ARBA00010164"/>
    </source>
</evidence>
<dbReference type="Pfam" id="PF07804">
    <property type="entry name" value="HipA_C"/>
    <property type="match status" value="1"/>
</dbReference>
<name>A0A3D9HRL3_9PROT</name>
<dbReference type="GO" id="GO:0005829">
    <property type="term" value="C:cytosol"/>
    <property type="evidence" value="ECO:0007669"/>
    <property type="project" value="TreeGrafter"/>
</dbReference>
<dbReference type="NCBIfam" id="TIGR03071">
    <property type="entry name" value="couple_hipA"/>
    <property type="match status" value="1"/>
</dbReference>
<dbReference type="EMBL" id="QRDW01000002">
    <property type="protein sequence ID" value="RED52153.1"/>
    <property type="molecule type" value="Genomic_DNA"/>
</dbReference>
<feature type="domain" description="HipA-like C-terminal" evidence="4">
    <location>
        <begin position="154"/>
        <end position="398"/>
    </location>
</feature>
<protein>
    <submittedName>
        <fullName evidence="6">Serine/threonine-protein kinase HipA</fullName>
    </submittedName>
</protein>
<evidence type="ECO:0000259" key="4">
    <source>
        <dbReference type="Pfam" id="PF07804"/>
    </source>
</evidence>
<dbReference type="Pfam" id="PF13657">
    <property type="entry name" value="Couple_hipA"/>
    <property type="match status" value="1"/>
</dbReference>
<dbReference type="CDD" id="cd17808">
    <property type="entry name" value="HipA_Ec_like"/>
    <property type="match status" value="1"/>
</dbReference>
<gene>
    <name evidence="6" type="ORF">DFP90_102171</name>
</gene>
<keyword evidence="3 6" id="KW-0418">Kinase</keyword>
<comment type="caution">
    <text evidence="6">The sequence shown here is derived from an EMBL/GenBank/DDBJ whole genome shotgun (WGS) entry which is preliminary data.</text>
</comment>
<feature type="domain" description="HipA N-terminal subdomain 1" evidence="5">
    <location>
        <begin position="10"/>
        <end position="109"/>
    </location>
</feature>
<evidence type="ECO:0000256" key="3">
    <source>
        <dbReference type="ARBA" id="ARBA00022777"/>
    </source>
</evidence>
<dbReference type="OrthoDB" id="9805913at2"/>
<dbReference type="InterPro" id="IPR052028">
    <property type="entry name" value="HipA_Ser/Thr_kinase"/>
</dbReference>
<comment type="similarity">
    <text evidence="1">Belongs to the HipA Ser/Thr kinase family.</text>
</comment>
<proteinExistence type="inferred from homology"/>
<dbReference type="Proteomes" id="UP000256845">
    <property type="component" value="Unassembled WGS sequence"/>
</dbReference>
<accession>A0A3D9HRL3</accession>
<dbReference type="PANTHER" id="PTHR37419:SF1">
    <property type="entry name" value="SERINE_THREONINE-PROTEIN KINASE TOXIN HIPA"/>
    <property type="match status" value="1"/>
</dbReference>
<organism evidence="6 7">
    <name type="scientific">Aestuariispira insulae</name>
    <dbReference type="NCBI Taxonomy" id="1461337"/>
    <lineage>
        <taxon>Bacteria</taxon>
        <taxon>Pseudomonadati</taxon>
        <taxon>Pseudomonadota</taxon>
        <taxon>Alphaproteobacteria</taxon>
        <taxon>Rhodospirillales</taxon>
        <taxon>Kiloniellaceae</taxon>
        <taxon>Aestuariispira</taxon>
    </lineage>
</organism>